<feature type="transmembrane region" description="Helical" evidence="1">
    <location>
        <begin position="12"/>
        <end position="30"/>
    </location>
</feature>
<name>G0TRH1_TRYVY</name>
<keyword evidence="1" id="KW-0472">Membrane</keyword>
<reference evidence="2" key="1">
    <citation type="journal article" date="2012" name="Proc. Natl. Acad. Sci. U.S.A.">
        <title>Antigenic diversity is generated by distinct evolutionary mechanisms in African trypanosome species.</title>
        <authorList>
            <person name="Jackson A.P."/>
            <person name="Berry A."/>
            <person name="Aslett M."/>
            <person name="Allison H.C."/>
            <person name="Burton P."/>
            <person name="Vavrova-Anderson J."/>
            <person name="Brown R."/>
            <person name="Browne H."/>
            <person name="Corton N."/>
            <person name="Hauser H."/>
            <person name="Gamble J."/>
            <person name="Gilderthorp R."/>
            <person name="Marcello L."/>
            <person name="McQuillan J."/>
            <person name="Otto T.D."/>
            <person name="Quail M.A."/>
            <person name="Sanders M.J."/>
            <person name="van Tonder A."/>
            <person name="Ginger M.L."/>
            <person name="Field M.C."/>
            <person name="Barry J.D."/>
            <person name="Hertz-Fowler C."/>
            <person name="Berriman M."/>
        </authorList>
    </citation>
    <scope>NUCLEOTIDE SEQUENCE</scope>
    <source>
        <strain evidence="2">Y486</strain>
    </source>
</reference>
<dbReference type="VEuPathDB" id="TriTrypDB:TvY486_0101830"/>
<keyword evidence="1" id="KW-0812">Transmembrane</keyword>
<evidence type="ECO:0000313" key="2">
    <source>
        <dbReference type="EMBL" id="CCC46535.1"/>
    </source>
</evidence>
<dbReference type="AlphaFoldDB" id="G0TRH1"/>
<accession>G0TRH1</accession>
<keyword evidence="1" id="KW-1133">Transmembrane helix</keyword>
<proteinExistence type="predicted"/>
<protein>
    <submittedName>
        <fullName evidence="2">Uncharacterized protein</fullName>
    </submittedName>
</protein>
<dbReference type="EMBL" id="HE573017">
    <property type="protein sequence ID" value="CCC46535.1"/>
    <property type="molecule type" value="Genomic_DNA"/>
</dbReference>
<organism evidence="2">
    <name type="scientific">Trypanosoma vivax (strain Y486)</name>
    <dbReference type="NCBI Taxonomy" id="1055687"/>
    <lineage>
        <taxon>Eukaryota</taxon>
        <taxon>Discoba</taxon>
        <taxon>Euglenozoa</taxon>
        <taxon>Kinetoplastea</taxon>
        <taxon>Metakinetoplastina</taxon>
        <taxon>Trypanosomatida</taxon>
        <taxon>Trypanosomatidae</taxon>
        <taxon>Trypanosoma</taxon>
        <taxon>Duttonella</taxon>
    </lineage>
</organism>
<gene>
    <name evidence="2" type="ORF">TVY486_0101830</name>
</gene>
<sequence length="158" mass="18415">MQIYVKHRGKFVLVALWSGFTFIAMFWLMLRRAGFVTTYSRCTYLVMWGEYKQFLEPGTFPGNDLLPPHLRLDQHSYLDLPETEIALPPLVDVTVADRDQVRNLESVLPSSQRTDIHMQFGPIRTQTVVMSNAASERYVRRRLGITQSDKEQLEHEKK</sequence>
<evidence type="ECO:0000256" key="1">
    <source>
        <dbReference type="SAM" id="Phobius"/>
    </source>
</evidence>